<evidence type="ECO:0000313" key="3">
    <source>
        <dbReference type="EMBL" id="KAL0950456.1"/>
    </source>
</evidence>
<keyword evidence="4" id="KW-1185">Reference proteome</keyword>
<dbReference type="EMBL" id="JASNQZ010000012">
    <property type="protein sequence ID" value="KAL0950456.1"/>
    <property type="molecule type" value="Genomic_DNA"/>
</dbReference>
<name>A0ABR3J4W9_9AGAR</name>
<evidence type="ECO:0008006" key="5">
    <source>
        <dbReference type="Google" id="ProtNLM"/>
    </source>
</evidence>
<evidence type="ECO:0000256" key="2">
    <source>
        <dbReference type="ARBA" id="ARBA00022679"/>
    </source>
</evidence>
<dbReference type="PANTHER" id="PTHR13393:SF0">
    <property type="entry name" value="RNA N6-ADENOSINE-METHYLTRANSFERASE METTL16"/>
    <property type="match status" value="1"/>
</dbReference>
<dbReference type="Proteomes" id="UP001556367">
    <property type="component" value="Unassembled WGS sequence"/>
</dbReference>
<keyword evidence="1" id="KW-0489">Methyltransferase</keyword>
<accession>A0ABR3J4W9</accession>
<gene>
    <name evidence="3" type="ORF">HGRIS_010405</name>
</gene>
<dbReference type="Gene3D" id="3.40.50.150">
    <property type="entry name" value="Vaccinia Virus protein VP39"/>
    <property type="match status" value="1"/>
</dbReference>
<dbReference type="PANTHER" id="PTHR13393">
    <property type="entry name" value="SAM-DEPENDENT METHYLTRANSFERASE"/>
    <property type="match status" value="1"/>
</dbReference>
<organism evidence="3 4">
    <name type="scientific">Hohenbuehelia grisea</name>
    <dbReference type="NCBI Taxonomy" id="104357"/>
    <lineage>
        <taxon>Eukaryota</taxon>
        <taxon>Fungi</taxon>
        <taxon>Dikarya</taxon>
        <taxon>Basidiomycota</taxon>
        <taxon>Agaricomycotina</taxon>
        <taxon>Agaricomycetes</taxon>
        <taxon>Agaricomycetidae</taxon>
        <taxon>Agaricales</taxon>
        <taxon>Pleurotineae</taxon>
        <taxon>Pleurotaceae</taxon>
        <taxon>Hohenbuehelia</taxon>
    </lineage>
</organism>
<reference evidence="4" key="1">
    <citation type="submission" date="2024-06" db="EMBL/GenBank/DDBJ databases">
        <title>Multi-omics analyses provide insights into the biosynthesis of the anticancer antibiotic pleurotin in Hohenbuehelia grisea.</title>
        <authorList>
            <person name="Weaver J.A."/>
            <person name="Alberti F."/>
        </authorList>
    </citation>
    <scope>NUCLEOTIDE SEQUENCE [LARGE SCALE GENOMIC DNA]</scope>
    <source>
        <strain evidence="4">T-177</strain>
    </source>
</reference>
<protein>
    <recommendedName>
        <fullName evidence="5">U6 small nuclear RNA (adenine-(43)-N(6))-methyltransferase</fullName>
    </recommendedName>
</protein>
<dbReference type="InterPro" id="IPR029063">
    <property type="entry name" value="SAM-dependent_MTases_sf"/>
</dbReference>
<dbReference type="CDD" id="cd02440">
    <property type="entry name" value="AdoMet_MTases"/>
    <property type="match status" value="1"/>
</dbReference>
<sequence length="410" mass="46044">MPTSPEQVCRLILHRCCYSLLSLQRVRALFLDICDLEAALHRLNYIQWLEALLRVTAEHWNLSADSTSSPTYPDNIRGIDIGTGASAIYPLLGCKRNPTWSFTATDIDEKSLRYAQANVEANKLHDRICMTRTDPDGPIFAPLTLDIHARYDFTMCNPPFYEGWEDQKASAEGKDLSPSAVCTGSEVEMITFGGESHFVGRMIEESVQLRERCCWYTSMLGKMTSLIDVVEALKQQLVTNYAVTELVQGQTRRWVIAWSYNDIRLPDSVGRLSTSSPVIQSIIPLRNTLLHNFSCSTKEMQNALEDVLGSIVGSRTIRRDEYSQIVRASRNTWSRKARRATHHEMAGSASNSDEAGLVCLLTSISDSGMEDGVALQFQWVKGQDYGLFEGFTSHVARKMKGRLAGQDKIR</sequence>
<keyword evidence="2" id="KW-0808">Transferase</keyword>
<dbReference type="SUPFAM" id="SSF53335">
    <property type="entry name" value="S-adenosyl-L-methionine-dependent methyltransferases"/>
    <property type="match status" value="1"/>
</dbReference>
<evidence type="ECO:0000313" key="4">
    <source>
        <dbReference type="Proteomes" id="UP001556367"/>
    </source>
</evidence>
<dbReference type="Pfam" id="PF05971">
    <property type="entry name" value="Methyltransf_10"/>
    <property type="match status" value="1"/>
</dbReference>
<comment type="caution">
    <text evidence="3">The sequence shown here is derived from an EMBL/GenBank/DDBJ whole genome shotgun (WGS) entry which is preliminary data.</text>
</comment>
<dbReference type="InterPro" id="IPR010286">
    <property type="entry name" value="METTL16/RlmF"/>
</dbReference>
<proteinExistence type="predicted"/>
<evidence type="ECO:0000256" key="1">
    <source>
        <dbReference type="ARBA" id="ARBA00022603"/>
    </source>
</evidence>